<evidence type="ECO:0000313" key="1">
    <source>
        <dbReference type="EMBL" id="CDO93949.1"/>
    </source>
</evidence>
<reference evidence="1 2" key="1">
    <citation type="submission" date="2014-03" db="EMBL/GenBank/DDBJ databases">
        <title>The genome of Kluyveromyces dobzhanskii.</title>
        <authorList>
            <person name="Nystedt B."/>
            <person name="Astrom S."/>
        </authorList>
    </citation>
    <scope>NUCLEOTIDE SEQUENCE [LARGE SCALE GENOMIC DNA]</scope>
    <source>
        <strain evidence="1 2">CBS 2104</strain>
    </source>
</reference>
<evidence type="ECO:0000313" key="2">
    <source>
        <dbReference type="Proteomes" id="UP000031516"/>
    </source>
</evidence>
<name>A0A0A8L4F8_9SACH</name>
<gene>
    <name evidence="1" type="ORF">KLDO_g2237</name>
</gene>
<proteinExistence type="predicted"/>
<dbReference type="EMBL" id="CCBQ010000027">
    <property type="protein sequence ID" value="CDO93949.1"/>
    <property type="molecule type" value="Genomic_DNA"/>
</dbReference>
<dbReference type="AlphaFoldDB" id="A0A0A8L4F8"/>
<comment type="caution">
    <text evidence="1">The sequence shown here is derived from an EMBL/GenBank/DDBJ whole genome shotgun (WGS) entry which is preliminary data.</text>
</comment>
<protein>
    <submittedName>
        <fullName evidence="1">WGS project CCBQ000000000 data, contig 00102</fullName>
    </submittedName>
</protein>
<keyword evidence="2" id="KW-1185">Reference proteome</keyword>
<sequence length="80" mass="8774">MDGFKGKWEKFKRYVTGNPVDGEKYDSPKVEDLPHMVDADGALVAVSSGKRELSPVMSAKYNIQPGKSNASDRAIDDTIN</sequence>
<accession>A0A0A8L4F8</accession>
<organism evidence="1 2">
    <name type="scientific">Kluyveromyces dobzhanskii CBS 2104</name>
    <dbReference type="NCBI Taxonomy" id="1427455"/>
    <lineage>
        <taxon>Eukaryota</taxon>
        <taxon>Fungi</taxon>
        <taxon>Dikarya</taxon>
        <taxon>Ascomycota</taxon>
        <taxon>Saccharomycotina</taxon>
        <taxon>Saccharomycetes</taxon>
        <taxon>Saccharomycetales</taxon>
        <taxon>Saccharomycetaceae</taxon>
        <taxon>Kluyveromyces</taxon>
    </lineage>
</organism>
<dbReference type="OrthoDB" id="4057307at2759"/>
<dbReference type="Proteomes" id="UP000031516">
    <property type="component" value="Unassembled WGS sequence"/>
</dbReference>